<proteinExistence type="predicted"/>
<organism evidence="1 2">
    <name type="scientific">Cladosporium halotolerans</name>
    <dbReference type="NCBI Taxonomy" id="1052096"/>
    <lineage>
        <taxon>Eukaryota</taxon>
        <taxon>Fungi</taxon>
        <taxon>Dikarya</taxon>
        <taxon>Ascomycota</taxon>
        <taxon>Pezizomycotina</taxon>
        <taxon>Dothideomycetes</taxon>
        <taxon>Dothideomycetidae</taxon>
        <taxon>Cladosporiales</taxon>
        <taxon>Cladosporiaceae</taxon>
        <taxon>Cladosporium</taxon>
    </lineage>
</organism>
<comment type="caution">
    <text evidence="1">The sequence shown here is derived from an EMBL/GenBank/DDBJ whole genome shotgun (WGS) entry which is preliminary data.</text>
</comment>
<dbReference type="GeneID" id="96005412"/>
<gene>
    <name evidence="1" type="ORF">WHR41_03968</name>
</gene>
<reference evidence="1 2" key="1">
    <citation type="journal article" date="2020" name="Microbiol. Resour. Announc.">
        <title>Draft Genome Sequence of a Cladosporium Species Isolated from the Mesophotic Ascidian Didemnum maculosum.</title>
        <authorList>
            <person name="Gioti A."/>
            <person name="Siaperas R."/>
            <person name="Nikolaivits E."/>
            <person name="Le Goff G."/>
            <person name="Ouazzani J."/>
            <person name="Kotoulas G."/>
            <person name="Topakas E."/>
        </authorList>
    </citation>
    <scope>NUCLEOTIDE SEQUENCE [LARGE SCALE GENOMIC DNA]</scope>
    <source>
        <strain evidence="1 2">TM138-S3</strain>
    </source>
</reference>
<dbReference type="AlphaFoldDB" id="A0AB34KUL8"/>
<dbReference type="EMBL" id="JAAQHG020000010">
    <property type="protein sequence ID" value="KAL1587501.1"/>
    <property type="molecule type" value="Genomic_DNA"/>
</dbReference>
<dbReference type="Proteomes" id="UP000803884">
    <property type="component" value="Unassembled WGS sequence"/>
</dbReference>
<evidence type="ECO:0000313" key="1">
    <source>
        <dbReference type="EMBL" id="KAL1587501.1"/>
    </source>
</evidence>
<accession>A0AB34KUL8</accession>
<name>A0AB34KUL8_9PEZI</name>
<evidence type="ECO:0000313" key="2">
    <source>
        <dbReference type="Proteomes" id="UP000803884"/>
    </source>
</evidence>
<keyword evidence="2" id="KW-1185">Reference proteome</keyword>
<sequence>MAPFTHRIIRPFATELRAADEDLDHLLAFARKYTIEVKEFSPRQAGDFVIITYRDKRSGDVYTHREEGHIDYRYDLDQYALWFKEAEFGEIKGQMLGESGKIDELPRHPVNNQPQAAGIGGLPLSESQPPLERDGLGVLSRLPLELRFDIYDYAFPHPHSFWQCYHGKQRGLTLLGSPHSDPVPEILFTSHAIRKEILRAPKSSACHGRALEVIIGSKVVACNFPLQANLQAGQSLQAKEVDVLPRGKTLFIGVQVPSPRSDEGMEMVRFNVRKVVKLLIEISANHTLPQVRVSFETNANTRGPKYFQSDFEALMRPFRIFKLPPVVDGGEECRPLVIEQALPSGVRDARRSQLCKEIEDAVMTRK</sequence>
<dbReference type="RefSeq" id="XP_069230606.1">
    <property type="nucleotide sequence ID" value="XM_069372574.1"/>
</dbReference>
<protein>
    <submittedName>
        <fullName evidence="1">Uncharacterized protein</fullName>
    </submittedName>
</protein>